<accession>A0A6N1NTI4</accession>
<dbReference type="EMBL" id="KY523104">
    <property type="protein sequence ID" value="QKU34918.1"/>
    <property type="molecule type" value="Genomic_DNA"/>
</dbReference>
<protein>
    <submittedName>
        <fullName evidence="2">Putative orfan</fullName>
    </submittedName>
</protein>
<feature type="compositionally biased region" description="Acidic residues" evidence="1">
    <location>
        <begin position="60"/>
        <end position="70"/>
    </location>
</feature>
<evidence type="ECO:0000313" key="2">
    <source>
        <dbReference type="EMBL" id="QKU34918.1"/>
    </source>
</evidence>
<reference evidence="2" key="1">
    <citation type="submission" date="2017-01" db="EMBL/GenBank/DDBJ databases">
        <authorList>
            <person name="Assis F.L."/>
            <person name="Abrahao J.S."/>
            <person name="Silva L."/>
            <person name="Khalil J.B."/>
            <person name="Rodrigues R."/>
            <person name="Silva L.S."/>
            <person name="Arantes T."/>
            <person name="Boratto P."/>
            <person name="Andrade M."/>
            <person name="Kroon E.G."/>
            <person name="Ribeiro B."/>
            <person name="Bergier I."/>
            <person name="Seligmann H."/>
            <person name="Ghigo E."/>
            <person name="Colson P."/>
            <person name="Levasseur A."/>
            <person name="Raoult D."/>
            <person name="Scola B.L."/>
        </authorList>
    </citation>
    <scope>NUCLEOTIDE SEQUENCE</scope>
    <source>
        <strain evidence="2">Soda lake</strain>
    </source>
</reference>
<organism evidence="2">
    <name type="scientific">Tupanvirus soda lake</name>
    <dbReference type="NCBI Taxonomy" id="2126985"/>
    <lineage>
        <taxon>Viruses</taxon>
        <taxon>Varidnaviria</taxon>
        <taxon>Bamfordvirae</taxon>
        <taxon>Nucleocytoviricota</taxon>
        <taxon>Megaviricetes</taxon>
        <taxon>Imitervirales</taxon>
        <taxon>Mimiviridae</taxon>
        <taxon>Megamimivirinae</taxon>
        <taxon>Tupanvirus</taxon>
        <taxon>Tupanvirus salinum</taxon>
    </lineage>
</organism>
<feature type="region of interest" description="Disordered" evidence="1">
    <location>
        <begin position="52"/>
        <end position="92"/>
    </location>
</feature>
<sequence length="201" mass="22941">MTVTGFYIGYGCNISVDELPDILGLNSNSFNDKTKNKPSNILDYNLKSSYQWKTNSNNDNESDNESDSDDENKNDNNSDSSNSDSDSDPFLEEYSFDKNENKNYNYDILSAIDQYLNKYPIIMSNNKDIVKMISYPHSHNEYKKNIVAIGIFVHVGQFNSDDTESKLQKIMCDGILKKKFKNKFGKVPKFMTIANDCNCCS</sequence>
<name>A0A6N1NTI4_9VIRU</name>
<dbReference type="GeneID" id="80518335"/>
<reference evidence="2" key="2">
    <citation type="journal article" date="2018" name="Nat. Commun.">
        <title>Tailed giant Tupanvirus possesses the most complete translational apparatus of the known virosphere.</title>
        <authorList>
            <person name="Abrahao J."/>
            <person name="Silva L."/>
            <person name="Silva L.S."/>
            <person name="Khalil J.Y.B."/>
            <person name="Rodrigues R."/>
            <person name="Arantes T."/>
            <person name="Assis F."/>
            <person name="Boratto P."/>
            <person name="Andrade M."/>
            <person name="Kroon E.G."/>
            <person name="Ribeiro B."/>
            <person name="Bergier I."/>
            <person name="Seligmann H."/>
            <person name="Ghigo E."/>
            <person name="Colson P."/>
            <person name="Levasseur A."/>
            <person name="Kroemer G."/>
            <person name="Raoult D."/>
            <person name="La Scola B."/>
        </authorList>
    </citation>
    <scope>NUCLEOTIDE SEQUENCE [LARGE SCALE GENOMIC DNA]</scope>
    <source>
        <strain evidence="2">Soda lake</strain>
    </source>
</reference>
<dbReference type="KEGG" id="vg:80518335"/>
<evidence type="ECO:0000256" key="1">
    <source>
        <dbReference type="SAM" id="MobiDB-lite"/>
    </source>
</evidence>
<dbReference type="RefSeq" id="YP_010781571.1">
    <property type="nucleotide sequence ID" value="NC_075039.1"/>
</dbReference>
<proteinExistence type="predicted"/>